<protein>
    <recommendedName>
        <fullName evidence="3">Hydrophobin</fullName>
    </recommendedName>
</protein>
<proteinExistence type="predicted"/>
<sequence>MHPPFTFHSLLLLLLLLYYFSLSLILAIPLPIPFPLSLPPLLDTIINTTITLSTLNSPPPALLTTKLHSEECININQGQLLCCEDLIDGDQPVVLEAARLFGLSLNRDSGNGVACKDLNDGGYCPAVEHRLCCQVTDLEFYPSQIITPTNPQFNHS</sequence>
<evidence type="ECO:0000313" key="2">
    <source>
        <dbReference type="Proteomes" id="UP000001312"/>
    </source>
</evidence>
<dbReference type="InParanoid" id="A7EV98"/>
<gene>
    <name evidence="1" type="ORF">SS1G_09256</name>
</gene>
<evidence type="ECO:0000313" key="1">
    <source>
        <dbReference type="EMBL" id="EDN93390.1"/>
    </source>
</evidence>
<dbReference type="Proteomes" id="UP000001312">
    <property type="component" value="Unassembled WGS sequence"/>
</dbReference>
<dbReference type="OMA" id="VCCQVTT"/>
<name>A7EV98_SCLS1</name>
<dbReference type="HOGENOM" id="CLU_142419_0_0_1"/>
<dbReference type="EMBL" id="CH476633">
    <property type="protein sequence ID" value="EDN93390.1"/>
    <property type="molecule type" value="Genomic_DNA"/>
</dbReference>
<accession>A7EV98</accession>
<evidence type="ECO:0008006" key="3">
    <source>
        <dbReference type="Google" id="ProtNLM"/>
    </source>
</evidence>
<dbReference type="KEGG" id="ssl:SS1G_09256"/>
<keyword evidence="2" id="KW-1185">Reference proteome</keyword>
<organism evidence="1 2">
    <name type="scientific">Sclerotinia sclerotiorum (strain ATCC 18683 / 1980 / Ss-1)</name>
    <name type="common">White mold</name>
    <name type="synonym">Whetzelinia sclerotiorum</name>
    <dbReference type="NCBI Taxonomy" id="665079"/>
    <lineage>
        <taxon>Eukaryota</taxon>
        <taxon>Fungi</taxon>
        <taxon>Dikarya</taxon>
        <taxon>Ascomycota</taxon>
        <taxon>Pezizomycotina</taxon>
        <taxon>Leotiomycetes</taxon>
        <taxon>Helotiales</taxon>
        <taxon>Sclerotiniaceae</taxon>
        <taxon>Sclerotinia</taxon>
    </lineage>
</organism>
<reference evidence="2" key="1">
    <citation type="journal article" date="2011" name="PLoS Genet.">
        <title>Genomic analysis of the necrotrophic fungal pathogens Sclerotinia sclerotiorum and Botrytis cinerea.</title>
        <authorList>
            <person name="Amselem J."/>
            <person name="Cuomo C.A."/>
            <person name="van Kan J.A."/>
            <person name="Viaud M."/>
            <person name="Benito E.P."/>
            <person name="Couloux A."/>
            <person name="Coutinho P.M."/>
            <person name="de Vries R.P."/>
            <person name="Dyer P.S."/>
            <person name="Fillinger S."/>
            <person name="Fournier E."/>
            <person name="Gout L."/>
            <person name="Hahn M."/>
            <person name="Kohn L."/>
            <person name="Lapalu N."/>
            <person name="Plummer K.M."/>
            <person name="Pradier J.M."/>
            <person name="Quevillon E."/>
            <person name="Sharon A."/>
            <person name="Simon A."/>
            <person name="ten Have A."/>
            <person name="Tudzynski B."/>
            <person name="Tudzynski P."/>
            <person name="Wincker P."/>
            <person name="Andrew M."/>
            <person name="Anthouard V."/>
            <person name="Beever R.E."/>
            <person name="Beffa R."/>
            <person name="Benoit I."/>
            <person name="Bouzid O."/>
            <person name="Brault B."/>
            <person name="Chen Z."/>
            <person name="Choquer M."/>
            <person name="Collemare J."/>
            <person name="Cotton P."/>
            <person name="Danchin E.G."/>
            <person name="Da Silva C."/>
            <person name="Gautier A."/>
            <person name="Giraud C."/>
            <person name="Giraud T."/>
            <person name="Gonzalez C."/>
            <person name="Grossetete S."/>
            <person name="Guldener U."/>
            <person name="Henrissat B."/>
            <person name="Howlett B.J."/>
            <person name="Kodira C."/>
            <person name="Kretschmer M."/>
            <person name="Lappartient A."/>
            <person name="Leroch M."/>
            <person name="Levis C."/>
            <person name="Mauceli E."/>
            <person name="Neuveglise C."/>
            <person name="Oeser B."/>
            <person name="Pearson M."/>
            <person name="Poulain J."/>
            <person name="Poussereau N."/>
            <person name="Quesneville H."/>
            <person name="Rascle C."/>
            <person name="Schumacher J."/>
            <person name="Segurens B."/>
            <person name="Sexton A."/>
            <person name="Silva E."/>
            <person name="Sirven C."/>
            <person name="Soanes D.M."/>
            <person name="Talbot N.J."/>
            <person name="Templeton M."/>
            <person name="Yandava C."/>
            <person name="Yarden O."/>
            <person name="Zeng Q."/>
            <person name="Rollins J.A."/>
            <person name="Lebrun M.H."/>
            <person name="Dickman M."/>
        </authorList>
    </citation>
    <scope>NUCLEOTIDE SEQUENCE [LARGE SCALE GENOMIC DNA]</scope>
    <source>
        <strain evidence="2">ATCC 18683 / 1980 / Ss-1</strain>
    </source>
</reference>
<dbReference type="AlphaFoldDB" id="A7EV98"/>
<dbReference type="RefSeq" id="XP_001589535.1">
    <property type="nucleotide sequence ID" value="XM_001589485.1"/>
</dbReference>
<dbReference type="GeneID" id="5485569"/>